<comment type="caution">
    <text evidence="2">The sequence shown here is derived from an EMBL/GenBank/DDBJ whole genome shotgun (WGS) entry which is preliminary data.</text>
</comment>
<accession>A0A699GK87</accession>
<evidence type="ECO:0000313" key="2">
    <source>
        <dbReference type="EMBL" id="GEU30000.1"/>
    </source>
</evidence>
<gene>
    <name evidence="2" type="ORF">Tci_001978</name>
</gene>
<evidence type="ECO:0000256" key="1">
    <source>
        <dbReference type="SAM" id="Phobius"/>
    </source>
</evidence>
<sequence length="647" mass="73508">MIEKRNELFKAMQSMFEEYRQREHAANLSTHTPKPSRSFNSICYDDDDYDYEESTIPLNAIISQIPPSILITTSHPVLPIKDLEVSFIMGNEELNTIPEKESDEFVKSSVEDLVPIPSESEDTSRSDSECILPSYDDFSPINVFEEKSVTFSNPLFNSNDNFTFNDEESLSDEDVLDDKVKIYSNPLFEFDDECISSNVNPLFDEVLEDIECKDSYDSNLDESTFLVTPLSDVNKDEYFIPGDDIELLLYRDSSTPMMSVVSILEGFIDEPPLEENDDLFDLESKKNKCASQEPFVFNQDPDENSSQSPPHIDHHCCYRCGDSLDGIFCQRCTCESCGNDAHIGYNCPPKLPIISNPEPCHNQNVDEFPQTLLRFHPTCYSGDENSFDYASTPHFVNDSPNVFNPPPQPPTYSYEFCGNDAHYSHNCPPQVPFIYNQKPWNRPAFYNYDDDDDEDYTIAITPVLSNEEPIDSLIMEDDHLDTISETESDKVIKSSVEDLVPIPREAHVHLPNMLPTHPTLMLDSDFIPSYNSLLESEIFCFDIKEKNSGSTTIHVDISLPDVDHFHFKIEPDPGELTGIVNSEIRENVLSATNVNLPPRMANFLSSLMLYGSFFLFSHIPLLLHIFSPQGMKIQFLTLASPIIVSLL</sequence>
<proteinExistence type="predicted"/>
<feature type="transmembrane region" description="Helical" evidence="1">
    <location>
        <begin position="607"/>
        <end position="626"/>
    </location>
</feature>
<reference evidence="2" key="1">
    <citation type="journal article" date="2019" name="Sci. Rep.">
        <title>Draft genome of Tanacetum cinerariifolium, the natural source of mosquito coil.</title>
        <authorList>
            <person name="Yamashiro T."/>
            <person name="Shiraishi A."/>
            <person name="Satake H."/>
            <person name="Nakayama K."/>
        </authorList>
    </citation>
    <scope>NUCLEOTIDE SEQUENCE</scope>
</reference>
<protein>
    <recommendedName>
        <fullName evidence="3">Reverse transcriptase domain-containing protein</fullName>
    </recommendedName>
</protein>
<evidence type="ECO:0008006" key="3">
    <source>
        <dbReference type="Google" id="ProtNLM"/>
    </source>
</evidence>
<dbReference type="EMBL" id="BKCJ010000118">
    <property type="protein sequence ID" value="GEU30000.1"/>
    <property type="molecule type" value="Genomic_DNA"/>
</dbReference>
<name>A0A699GK87_TANCI</name>
<keyword evidence="1" id="KW-0472">Membrane</keyword>
<keyword evidence="1" id="KW-1133">Transmembrane helix</keyword>
<keyword evidence="1" id="KW-0812">Transmembrane</keyword>
<organism evidence="2">
    <name type="scientific">Tanacetum cinerariifolium</name>
    <name type="common">Dalmatian daisy</name>
    <name type="synonym">Chrysanthemum cinerariifolium</name>
    <dbReference type="NCBI Taxonomy" id="118510"/>
    <lineage>
        <taxon>Eukaryota</taxon>
        <taxon>Viridiplantae</taxon>
        <taxon>Streptophyta</taxon>
        <taxon>Embryophyta</taxon>
        <taxon>Tracheophyta</taxon>
        <taxon>Spermatophyta</taxon>
        <taxon>Magnoliopsida</taxon>
        <taxon>eudicotyledons</taxon>
        <taxon>Gunneridae</taxon>
        <taxon>Pentapetalae</taxon>
        <taxon>asterids</taxon>
        <taxon>campanulids</taxon>
        <taxon>Asterales</taxon>
        <taxon>Asteraceae</taxon>
        <taxon>Asteroideae</taxon>
        <taxon>Anthemideae</taxon>
        <taxon>Anthemidinae</taxon>
        <taxon>Tanacetum</taxon>
    </lineage>
</organism>
<dbReference type="AlphaFoldDB" id="A0A699GK87"/>